<reference evidence="6 7" key="1">
    <citation type="submission" date="2024-03" db="EMBL/GenBank/DDBJ databases">
        <title>Ignisphaera cupida sp. nov., a hyperthermophilic hydrolytic archaeon from a hot spring of Kamchatka, and proposal of Ignisphaeraceae fam. nov.</title>
        <authorList>
            <person name="Podosokorskaya O.A."/>
            <person name="Elcheninov A.G."/>
            <person name="Maltseva A.I."/>
            <person name="Zayulina K.S."/>
            <person name="Novikov A."/>
            <person name="Merkel A.Y."/>
        </authorList>
    </citation>
    <scope>NUCLEOTIDE SEQUENCE [LARGE SCALE GENOMIC DNA]</scope>
    <source>
        <strain evidence="6 7">38H-sp</strain>
    </source>
</reference>
<comment type="similarity">
    <text evidence="3">Belongs to the glycosyl hydrolase 5 (cellulase A) family.</text>
</comment>
<dbReference type="GO" id="GO:0016787">
    <property type="term" value="F:hydrolase activity"/>
    <property type="evidence" value="ECO:0007669"/>
    <property type="project" value="UniProtKB-KW"/>
</dbReference>
<keyword evidence="7" id="KW-1185">Reference proteome</keyword>
<evidence type="ECO:0000256" key="2">
    <source>
        <dbReference type="ARBA" id="ARBA00023295"/>
    </source>
</evidence>
<evidence type="ECO:0000313" key="7">
    <source>
        <dbReference type="Proteomes" id="UP001466331"/>
    </source>
</evidence>
<evidence type="ECO:0000313" key="6">
    <source>
        <dbReference type="EMBL" id="MEM5948092.1"/>
    </source>
</evidence>
<keyword evidence="2 3" id="KW-0326">Glycosidase</keyword>
<dbReference type="Proteomes" id="UP001466331">
    <property type="component" value="Unassembled WGS sequence"/>
</dbReference>
<dbReference type="EMBL" id="JBCHKQ010000002">
    <property type="protein sequence ID" value="MEM5948092.1"/>
    <property type="molecule type" value="Genomic_DNA"/>
</dbReference>
<sequence>MNKLKFFATVLILILLASCVSSSGPGGRGVVDEHGMLGTHGRYIVDEHGYPVAVKGMSLFWSQWSSLFWNKDVVHNLVKDWNISIIRCAMGVEIGGYLNNHMLHKKWTTTVVDAAIEEGIYVIIDWHTHGIYLPQAKEFFAEMAAKYANVPNVIFEVFNEPDTETWPQIKEYALEIIKVIRDAGANNLIVVGTPDWSKDVDIAAIDPITGFDNIAYTFHFYAGTHRDFYRQKVKKALEMGLPIFVTEWGVCDASGNGGVDFEESERWLEFMDENMLSWANWSFNDKDESASALVINSDTHGPWPEEQITESGKFVRSHLLKESLRVGEEPVK</sequence>
<organism evidence="6 7">
    <name type="scientific">Rarispira pelagica</name>
    <dbReference type="NCBI Taxonomy" id="3141764"/>
    <lineage>
        <taxon>Bacteria</taxon>
        <taxon>Pseudomonadati</taxon>
        <taxon>Spirochaetota</taxon>
        <taxon>Spirochaetia</taxon>
        <taxon>Winmispirales</taxon>
        <taxon>Winmispiraceae</taxon>
        <taxon>Rarispira</taxon>
    </lineage>
</organism>
<dbReference type="InterPro" id="IPR018087">
    <property type="entry name" value="Glyco_hydro_5_CS"/>
</dbReference>
<dbReference type="RefSeq" id="WP_420069538.1">
    <property type="nucleotide sequence ID" value="NZ_JBCHKQ010000002.1"/>
</dbReference>
<evidence type="ECO:0000256" key="1">
    <source>
        <dbReference type="ARBA" id="ARBA00022801"/>
    </source>
</evidence>
<gene>
    <name evidence="6" type="ORF">WKV44_06020</name>
</gene>
<dbReference type="InterPro" id="IPR001547">
    <property type="entry name" value="Glyco_hydro_5"/>
</dbReference>
<keyword evidence="1 3" id="KW-0378">Hydrolase</keyword>
<comment type="caution">
    <text evidence="6">The sequence shown here is derived from an EMBL/GenBank/DDBJ whole genome shotgun (WGS) entry which is preliminary data.</text>
</comment>
<proteinExistence type="inferred from homology"/>
<feature type="chain" id="PRO_5045177417" evidence="4">
    <location>
        <begin position="24"/>
        <end position="332"/>
    </location>
</feature>
<dbReference type="PROSITE" id="PS00659">
    <property type="entry name" value="GLYCOSYL_HYDROL_F5"/>
    <property type="match status" value="1"/>
</dbReference>
<dbReference type="PANTHER" id="PTHR34142:SF1">
    <property type="entry name" value="GLYCOSIDE HYDROLASE FAMILY 5 DOMAIN-CONTAINING PROTEIN"/>
    <property type="match status" value="1"/>
</dbReference>
<feature type="domain" description="Glycoside hydrolase family 5" evidence="5">
    <location>
        <begin position="45"/>
        <end position="286"/>
    </location>
</feature>
<keyword evidence="4" id="KW-0732">Signal</keyword>
<dbReference type="PANTHER" id="PTHR34142">
    <property type="entry name" value="ENDO-BETA-1,4-GLUCANASE A"/>
    <property type="match status" value="1"/>
</dbReference>
<dbReference type="InterPro" id="IPR017853">
    <property type="entry name" value="GH"/>
</dbReference>
<dbReference type="PROSITE" id="PS51257">
    <property type="entry name" value="PROKAR_LIPOPROTEIN"/>
    <property type="match status" value="1"/>
</dbReference>
<dbReference type="Pfam" id="PF00150">
    <property type="entry name" value="Cellulase"/>
    <property type="match status" value="1"/>
</dbReference>
<feature type="signal peptide" evidence="4">
    <location>
        <begin position="1"/>
        <end position="23"/>
    </location>
</feature>
<dbReference type="Gene3D" id="3.20.20.80">
    <property type="entry name" value="Glycosidases"/>
    <property type="match status" value="1"/>
</dbReference>
<evidence type="ECO:0000256" key="3">
    <source>
        <dbReference type="RuleBase" id="RU361153"/>
    </source>
</evidence>
<accession>A0ABU9UD74</accession>
<dbReference type="SUPFAM" id="SSF51445">
    <property type="entry name" value="(Trans)glycosidases"/>
    <property type="match status" value="1"/>
</dbReference>
<name>A0ABU9UD74_9SPIR</name>
<protein>
    <submittedName>
        <fullName evidence="6">Glycoside hydrolase family 5 protein</fullName>
    </submittedName>
</protein>
<evidence type="ECO:0000256" key="4">
    <source>
        <dbReference type="SAM" id="SignalP"/>
    </source>
</evidence>
<evidence type="ECO:0000259" key="5">
    <source>
        <dbReference type="Pfam" id="PF00150"/>
    </source>
</evidence>